<keyword evidence="4" id="KW-0547">Nucleotide-binding</keyword>
<protein>
    <recommendedName>
        <fullName evidence="2">sulfiredoxin</fullName>
        <ecNumber evidence="2">1.8.98.2</ecNumber>
    </recommendedName>
</protein>
<organism evidence="11 12">
    <name type="scientific">Artemia franciscana</name>
    <name type="common">Brine shrimp</name>
    <name type="synonym">Artemia sanfranciscana</name>
    <dbReference type="NCBI Taxonomy" id="6661"/>
    <lineage>
        <taxon>Eukaryota</taxon>
        <taxon>Metazoa</taxon>
        <taxon>Ecdysozoa</taxon>
        <taxon>Arthropoda</taxon>
        <taxon>Crustacea</taxon>
        <taxon>Branchiopoda</taxon>
        <taxon>Anostraca</taxon>
        <taxon>Artemiidae</taxon>
        <taxon>Artemia</taxon>
    </lineage>
</organism>
<dbReference type="GO" id="GO:0005737">
    <property type="term" value="C:cytoplasm"/>
    <property type="evidence" value="ECO:0007669"/>
    <property type="project" value="TreeGrafter"/>
</dbReference>
<accession>A0AA88IHF6</accession>
<evidence type="ECO:0000256" key="6">
    <source>
        <dbReference type="ARBA" id="ARBA00022862"/>
    </source>
</evidence>
<evidence type="ECO:0000256" key="5">
    <source>
        <dbReference type="ARBA" id="ARBA00022840"/>
    </source>
</evidence>
<dbReference type="InterPro" id="IPR016692">
    <property type="entry name" value="Sulfiredoxin"/>
</dbReference>
<evidence type="ECO:0000259" key="10">
    <source>
        <dbReference type="SMART" id="SM00470"/>
    </source>
</evidence>
<keyword evidence="6" id="KW-0049">Antioxidant</keyword>
<dbReference type="FunFam" id="3.90.1530.10:FF:000001">
    <property type="entry name" value="Sulfiredoxin"/>
    <property type="match status" value="1"/>
</dbReference>
<name>A0AA88IHF6_ARTSF</name>
<evidence type="ECO:0000256" key="9">
    <source>
        <dbReference type="ARBA" id="ARBA00047514"/>
    </source>
</evidence>
<evidence type="ECO:0000256" key="2">
    <source>
        <dbReference type="ARBA" id="ARBA00013055"/>
    </source>
</evidence>
<dbReference type="Pfam" id="PF02195">
    <property type="entry name" value="ParB_N"/>
    <property type="match status" value="1"/>
</dbReference>
<dbReference type="PANTHER" id="PTHR21348">
    <property type="match status" value="1"/>
</dbReference>
<evidence type="ECO:0000313" key="11">
    <source>
        <dbReference type="EMBL" id="KAK2720752.1"/>
    </source>
</evidence>
<evidence type="ECO:0000256" key="3">
    <source>
        <dbReference type="ARBA" id="ARBA00022481"/>
    </source>
</evidence>
<dbReference type="GO" id="GO:0032542">
    <property type="term" value="F:sulfiredoxin activity"/>
    <property type="evidence" value="ECO:0007669"/>
    <property type="project" value="UniProtKB-EC"/>
</dbReference>
<comment type="caution">
    <text evidence="11">The sequence shown here is derived from an EMBL/GenBank/DDBJ whole genome shotgun (WGS) entry which is preliminary data.</text>
</comment>
<dbReference type="InterPro" id="IPR036086">
    <property type="entry name" value="ParB/Sulfiredoxin_sf"/>
</dbReference>
<sequence length="146" mass="16829">MFVSSQIRKNYIVSRITDLKEYLAKVLIPRMSQNHISYSVHSSEEHEAVDIPVNVLIRPFPPELDESKVWSLMEALKEDRTEKNVPPIEVLWIKGREGGDYYYSFGGCHRYAAANRLNKETIRAKLVKSNISDLRMYLGSSTPDLK</sequence>
<dbReference type="EC" id="1.8.98.2" evidence="2"/>
<dbReference type="GO" id="GO:0005524">
    <property type="term" value="F:ATP binding"/>
    <property type="evidence" value="ECO:0007669"/>
    <property type="project" value="UniProtKB-KW"/>
</dbReference>
<feature type="domain" description="ParB-like N-terminal" evidence="10">
    <location>
        <begin position="49"/>
        <end position="144"/>
    </location>
</feature>
<evidence type="ECO:0000313" key="12">
    <source>
        <dbReference type="Proteomes" id="UP001187531"/>
    </source>
</evidence>
<dbReference type="CDD" id="cd16395">
    <property type="entry name" value="Srx"/>
    <property type="match status" value="1"/>
</dbReference>
<evidence type="ECO:0000256" key="8">
    <source>
        <dbReference type="ARBA" id="ARBA00023157"/>
    </source>
</evidence>
<comment type="catalytic activity">
    <reaction evidence="9">
        <text>S-hydroxy-S-oxy-L-cysteinyl-[peroxiredoxin] + [protein]-dithiol + ATP = S-hydroxy-L-cysteinyl-[peroxiredoxin] + [protein]-disulfide + ADP + phosphate</text>
        <dbReference type="Rhea" id="RHEA:17545"/>
        <dbReference type="Rhea" id="RHEA-COMP:10593"/>
        <dbReference type="Rhea" id="RHEA-COMP:10594"/>
        <dbReference type="Rhea" id="RHEA-COMP:13681"/>
        <dbReference type="Rhea" id="RHEA-COMP:17976"/>
        <dbReference type="ChEBI" id="CHEBI:29950"/>
        <dbReference type="ChEBI" id="CHEBI:30616"/>
        <dbReference type="ChEBI" id="CHEBI:43474"/>
        <dbReference type="ChEBI" id="CHEBI:50058"/>
        <dbReference type="ChEBI" id="CHEBI:61973"/>
        <dbReference type="ChEBI" id="CHEBI:61974"/>
        <dbReference type="ChEBI" id="CHEBI:456216"/>
        <dbReference type="EC" id="1.8.98.2"/>
    </reaction>
</comment>
<dbReference type="InterPro" id="IPR003115">
    <property type="entry name" value="ParB_N"/>
</dbReference>
<dbReference type="EMBL" id="JAVRJZ010000007">
    <property type="protein sequence ID" value="KAK2720752.1"/>
    <property type="molecule type" value="Genomic_DNA"/>
</dbReference>
<evidence type="ECO:0000256" key="1">
    <source>
        <dbReference type="ARBA" id="ARBA00009609"/>
    </source>
</evidence>
<proteinExistence type="inferred from homology"/>
<evidence type="ECO:0000256" key="4">
    <source>
        <dbReference type="ARBA" id="ARBA00022741"/>
    </source>
</evidence>
<keyword evidence="7" id="KW-0560">Oxidoreductase</keyword>
<dbReference type="PANTHER" id="PTHR21348:SF2">
    <property type="entry name" value="SULFIREDOXIN-1"/>
    <property type="match status" value="1"/>
</dbReference>
<comment type="similarity">
    <text evidence="1">Belongs to the sulfiredoxin family.</text>
</comment>
<keyword evidence="3" id="KW-0488">Methylation</keyword>
<keyword evidence="8" id="KW-1015">Disulfide bond</keyword>
<dbReference type="Proteomes" id="UP001187531">
    <property type="component" value="Unassembled WGS sequence"/>
</dbReference>
<dbReference type="SMART" id="SM00470">
    <property type="entry name" value="ParB"/>
    <property type="match status" value="1"/>
</dbReference>
<dbReference type="GO" id="GO:0034599">
    <property type="term" value="P:cellular response to oxidative stress"/>
    <property type="evidence" value="ECO:0007669"/>
    <property type="project" value="TreeGrafter"/>
</dbReference>
<dbReference type="SUPFAM" id="SSF110849">
    <property type="entry name" value="ParB/Sulfiredoxin"/>
    <property type="match status" value="1"/>
</dbReference>
<dbReference type="Gene3D" id="3.90.1530.10">
    <property type="entry name" value="Conserved hypothetical protein from pyrococcus furiosus pfu- 392566-001, ParB domain"/>
    <property type="match status" value="1"/>
</dbReference>
<dbReference type="AlphaFoldDB" id="A0AA88IHF6"/>
<keyword evidence="12" id="KW-1185">Reference proteome</keyword>
<reference evidence="11" key="1">
    <citation type="submission" date="2023-07" db="EMBL/GenBank/DDBJ databases">
        <title>Chromosome-level genome assembly of Artemia franciscana.</title>
        <authorList>
            <person name="Jo E."/>
        </authorList>
    </citation>
    <scope>NUCLEOTIDE SEQUENCE</scope>
    <source>
        <tissue evidence="11">Whole body</tissue>
    </source>
</reference>
<gene>
    <name evidence="11" type="ORF">QYM36_004586</name>
</gene>
<evidence type="ECO:0000256" key="7">
    <source>
        <dbReference type="ARBA" id="ARBA00023002"/>
    </source>
</evidence>
<keyword evidence="5" id="KW-0067">ATP-binding</keyword>